<protein>
    <submittedName>
        <fullName evidence="1">Uncharacterized protein</fullName>
    </submittedName>
</protein>
<evidence type="ECO:0000313" key="1">
    <source>
        <dbReference type="EMBL" id="CAF1558166.1"/>
    </source>
</evidence>
<sequence>MNNGNTAGIVKNWDRDVWIEYHNNQWFATFDLVGIKDREVILYDSTRKLYANVTGGSTSSYLKQSGLTAEWRNSGGTGKVIKRLDSDIWIEYHNGQWFAQFEFIDMDYTAVILYD</sequence>
<organism evidence="1 2">
    <name type="scientific">Adineta ricciae</name>
    <name type="common">Rotifer</name>
    <dbReference type="NCBI Taxonomy" id="249248"/>
    <lineage>
        <taxon>Eukaryota</taxon>
        <taxon>Metazoa</taxon>
        <taxon>Spiralia</taxon>
        <taxon>Gnathifera</taxon>
        <taxon>Rotifera</taxon>
        <taxon>Eurotatoria</taxon>
        <taxon>Bdelloidea</taxon>
        <taxon>Adinetida</taxon>
        <taxon>Adinetidae</taxon>
        <taxon>Adineta</taxon>
    </lineage>
</organism>
<comment type="caution">
    <text evidence="1">The sequence shown here is derived from an EMBL/GenBank/DDBJ whole genome shotgun (WGS) entry which is preliminary data.</text>
</comment>
<proteinExistence type="predicted"/>
<gene>
    <name evidence="1" type="ORF">XAT740_LOCUS43412</name>
</gene>
<reference evidence="1" key="1">
    <citation type="submission" date="2021-02" db="EMBL/GenBank/DDBJ databases">
        <authorList>
            <person name="Nowell W R."/>
        </authorList>
    </citation>
    <scope>NUCLEOTIDE SEQUENCE</scope>
</reference>
<dbReference type="AlphaFoldDB" id="A0A815XJ06"/>
<keyword evidence="2" id="KW-1185">Reference proteome</keyword>
<evidence type="ECO:0000313" key="2">
    <source>
        <dbReference type="Proteomes" id="UP000663828"/>
    </source>
</evidence>
<dbReference type="Proteomes" id="UP000663828">
    <property type="component" value="Unassembled WGS sequence"/>
</dbReference>
<dbReference type="EMBL" id="CAJNOR010005346">
    <property type="protein sequence ID" value="CAF1558166.1"/>
    <property type="molecule type" value="Genomic_DNA"/>
</dbReference>
<accession>A0A815XJ06</accession>
<name>A0A815XJ06_ADIRI</name>